<evidence type="ECO:0000256" key="8">
    <source>
        <dbReference type="ARBA" id="ARBA00035371"/>
    </source>
</evidence>
<feature type="region of interest" description="Disordered" evidence="9">
    <location>
        <begin position="1058"/>
        <end position="1084"/>
    </location>
</feature>
<dbReference type="InterPro" id="IPR023803">
    <property type="entry name" value="Ribosomal_bS16_dom_sf"/>
</dbReference>
<dbReference type="SUPFAM" id="SSF54565">
    <property type="entry name" value="Ribosomal protein S16"/>
    <property type="match status" value="1"/>
</dbReference>
<dbReference type="InterPro" id="IPR000307">
    <property type="entry name" value="Ribosomal_bS16"/>
</dbReference>
<evidence type="ECO:0000256" key="7">
    <source>
        <dbReference type="ARBA" id="ARBA00023274"/>
    </source>
</evidence>
<evidence type="ECO:0000256" key="1">
    <source>
        <dbReference type="ARBA" id="ARBA00006668"/>
    </source>
</evidence>
<keyword evidence="2" id="KW-0689">Ribosomal protein</keyword>
<comment type="similarity">
    <text evidence="1">Belongs to the bacterial ribosomal protein bS16 family.</text>
</comment>
<organism evidence="11 12">
    <name type="scientific">Apatococcus lobatus</name>
    <dbReference type="NCBI Taxonomy" id="904363"/>
    <lineage>
        <taxon>Eukaryota</taxon>
        <taxon>Viridiplantae</taxon>
        <taxon>Chlorophyta</taxon>
        <taxon>core chlorophytes</taxon>
        <taxon>Trebouxiophyceae</taxon>
        <taxon>Chlorellales</taxon>
        <taxon>Chlorellaceae</taxon>
        <taxon>Apatococcus</taxon>
    </lineage>
</organism>
<feature type="region of interest" description="Disordered" evidence="9">
    <location>
        <begin position="841"/>
        <end position="860"/>
    </location>
</feature>
<gene>
    <name evidence="11" type="ORF">WJX74_005905</name>
</gene>
<feature type="compositionally biased region" description="Polar residues" evidence="9">
    <location>
        <begin position="785"/>
        <end position="802"/>
    </location>
</feature>
<comment type="caution">
    <text evidence="11">The sequence shown here is derived from an EMBL/GenBank/DDBJ whole genome shotgun (WGS) entry which is preliminary data.</text>
</comment>
<keyword evidence="5" id="KW-0804">Transcription</keyword>
<dbReference type="InterPro" id="IPR003340">
    <property type="entry name" value="B3_DNA-bd"/>
</dbReference>
<name>A0AAW1S5W9_9CHLO</name>
<dbReference type="Pfam" id="PF02362">
    <property type="entry name" value="B3"/>
    <property type="match status" value="1"/>
</dbReference>
<dbReference type="SUPFAM" id="SSF101936">
    <property type="entry name" value="DNA-binding pseudobarrel domain"/>
    <property type="match status" value="2"/>
</dbReference>
<dbReference type="GO" id="GO:0032543">
    <property type="term" value="P:mitochondrial translation"/>
    <property type="evidence" value="ECO:0007669"/>
    <property type="project" value="TreeGrafter"/>
</dbReference>
<feature type="region of interest" description="Disordered" evidence="9">
    <location>
        <begin position="371"/>
        <end position="531"/>
    </location>
</feature>
<accession>A0AAW1S5W9</accession>
<dbReference type="Proteomes" id="UP001438707">
    <property type="component" value="Unassembled WGS sequence"/>
</dbReference>
<feature type="compositionally biased region" description="Polar residues" evidence="9">
    <location>
        <begin position="1013"/>
        <end position="1023"/>
    </location>
</feature>
<dbReference type="EMBL" id="JALJOS010000003">
    <property type="protein sequence ID" value="KAK9841441.1"/>
    <property type="molecule type" value="Genomic_DNA"/>
</dbReference>
<dbReference type="HAMAP" id="MF_00385">
    <property type="entry name" value="Ribosomal_bS16"/>
    <property type="match status" value="1"/>
</dbReference>
<dbReference type="Gene3D" id="2.40.330.10">
    <property type="entry name" value="DNA-binding pseudobarrel domain"/>
    <property type="match status" value="1"/>
</dbReference>
<dbReference type="NCBIfam" id="TIGR00002">
    <property type="entry name" value="S16"/>
    <property type="match status" value="1"/>
</dbReference>
<feature type="domain" description="TF-B3" evidence="10">
    <location>
        <begin position="675"/>
        <end position="742"/>
    </location>
</feature>
<dbReference type="Gene3D" id="3.30.1320.10">
    <property type="match status" value="1"/>
</dbReference>
<feature type="compositionally biased region" description="Polar residues" evidence="9">
    <location>
        <begin position="561"/>
        <end position="578"/>
    </location>
</feature>
<feature type="compositionally biased region" description="Polar residues" evidence="9">
    <location>
        <begin position="752"/>
        <end position="763"/>
    </location>
</feature>
<evidence type="ECO:0000313" key="12">
    <source>
        <dbReference type="Proteomes" id="UP001438707"/>
    </source>
</evidence>
<dbReference type="AlphaFoldDB" id="A0AAW1S5W9"/>
<evidence type="ECO:0000256" key="3">
    <source>
        <dbReference type="ARBA" id="ARBA00023015"/>
    </source>
</evidence>
<reference evidence="11 12" key="1">
    <citation type="journal article" date="2024" name="Nat. Commun.">
        <title>Phylogenomics reveals the evolutionary origins of lichenization in chlorophyte algae.</title>
        <authorList>
            <person name="Puginier C."/>
            <person name="Libourel C."/>
            <person name="Otte J."/>
            <person name="Skaloud P."/>
            <person name="Haon M."/>
            <person name="Grisel S."/>
            <person name="Petersen M."/>
            <person name="Berrin J.G."/>
            <person name="Delaux P.M."/>
            <person name="Dal Grande F."/>
            <person name="Keller J."/>
        </authorList>
    </citation>
    <scope>NUCLEOTIDE SEQUENCE [LARGE SCALE GENOMIC DNA]</scope>
    <source>
        <strain evidence="11 12">SAG 2145</strain>
    </source>
</reference>
<keyword evidence="7" id="KW-0687">Ribonucleoprotein</keyword>
<keyword evidence="3" id="KW-0805">Transcription regulation</keyword>
<dbReference type="GO" id="GO:0015935">
    <property type="term" value="C:small ribosomal subunit"/>
    <property type="evidence" value="ECO:0007669"/>
    <property type="project" value="TreeGrafter"/>
</dbReference>
<feature type="region of interest" description="Disordered" evidence="9">
    <location>
        <begin position="741"/>
        <end position="832"/>
    </location>
</feature>
<sequence length="1131" mass="120527">MAHLQGQCCCNSLSSRHSLAGTPLTALRQFRLTAPRQPLMVEARVHIRFQRRGRKRIPSFRLVAMNSRDRRDGRPLEELGWYNPLSKETNLNAPAIKKWLQQGAQPSQTVGDLLRKAMILGEADFKRAGKQNKLKPGFAGGARKARSAQDHAPVRVMLPEVDLGNPPQTPQTTAIQQQRPYPSPFQSVCPFDTSPQTVAAGRVGPPGLSLQLEGSCSTSLDKERSCQPVSAIPNLHSMKPTLVPKPEAIAGGFERVEVSMNSMTHLFIPAKVASYLLPSALELATDPGRWLLAGPNGLPIILFDGCGGQWPMTCQCSRSGIILQKGWEAYASRSGLALGDQLYLQRRGIIARPGCIYLDARRMRSPAILDSGMSTSEQLSEDTQPLRRPSAGKSSGIISAIGSCQSPGRASPPGAPEGTWSASAAAVAPRGRSQPTVTSPRKPLGQRTNQRAPPPPSHPHQRLSSKPLSRPRSAAARQLSLHGQATALAVSSPPGPSRLPFPEVKPQPVKLQEAGRTGSGGISDEGKNAEKPLHQIDPAINGLSPDLEAEEGELIGGPEGNSPSEQMQDSKTNMLRQESCNRSKHEVVEDASLVSGDVPAPHGTAMTSGSDPLISIERKITCPTYCNRLHVTQTMALQLLPRVSDAQMKGDMSGSRSTTSRTTGQQQYQALFKFKLSLTDEMGIQWPVQYEGFVSSGQRHYRLTAGWTALVKQKQISVGDSVVLERWTNDRTNLRLRVINGGGAPGKISAPRASSTPSLPRTSRGSRRTSKAPASRDVDMLDPSSCPSSEASRGTAPRTSNRIYRCPSRQLSRGSSVLEESENDGLRPSDMQAWAMGAPAPSLAERPTAPGRSRSSKTPFLKRSASIAGLPDESACLPGVSAQGPLRRGRKLMSLSMDLGSLDSSKRQNVEQAEAAAPQTPGDSIAIAAVPRVSRRKRSMQPTRAAESAWKTGSDAAPSVVRSRSAPAAAFPTPPVRLAAPEGATPIPGWGAPAAASVPAKKPRSKICRTPRSAWSSPVHQPLSATTNPISHACTPCPAKSQSTADRVDDLTAGYNAADRTPTANEEGPHAPATPAQPNRPPLDPVLASRALATLNLINAVGNSAANGVNDISEILRQKFTGDAMAATAGQ</sequence>
<feature type="compositionally biased region" description="Basic and acidic residues" evidence="9">
    <location>
        <begin position="579"/>
        <end position="588"/>
    </location>
</feature>
<evidence type="ECO:0000256" key="4">
    <source>
        <dbReference type="ARBA" id="ARBA00023125"/>
    </source>
</evidence>
<evidence type="ECO:0000256" key="2">
    <source>
        <dbReference type="ARBA" id="ARBA00022980"/>
    </source>
</evidence>
<feature type="compositionally biased region" description="Polar residues" evidence="9">
    <location>
        <begin position="372"/>
        <end position="383"/>
    </location>
</feature>
<feature type="region of interest" description="Disordered" evidence="9">
    <location>
        <begin position="933"/>
        <end position="958"/>
    </location>
</feature>
<feature type="compositionally biased region" description="Low complexity" evidence="9">
    <location>
        <begin position="391"/>
        <end position="403"/>
    </location>
</feature>
<evidence type="ECO:0000313" key="11">
    <source>
        <dbReference type="EMBL" id="KAK9841441.1"/>
    </source>
</evidence>
<feature type="compositionally biased region" description="Low complexity" evidence="9">
    <location>
        <begin position="462"/>
        <end position="481"/>
    </location>
</feature>
<keyword evidence="12" id="KW-1185">Reference proteome</keyword>
<dbReference type="PROSITE" id="PS50863">
    <property type="entry name" value="B3"/>
    <property type="match status" value="1"/>
</dbReference>
<dbReference type="InterPro" id="IPR015300">
    <property type="entry name" value="DNA-bd_pseudobarrel_sf"/>
</dbReference>
<dbReference type="PANTHER" id="PTHR12919:SF20">
    <property type="entry name" value="SMALL RIBOSOMAL SUBUNIT PROTEIN BS16M"/>
    <property type="match status" value="1"/>
</dbReference>
<dbReference type="GO" id="GO:0003677">
    <property type="term" value="F:DNA binding"/>
    <property type="evidence" value="ECO:0007669"/>
    <property type="project" value="UniProtKB-KW"/>
</dbReference>
<dbReference type="PANTHER" id="PTHR12919">
    <property type="entry name" value="30S RIBOSOMAL PROTEIN S16"/>
    <property type="match status" value="1"/>
</dbReference>
<feature type="region of interest" description="Disordered" evidence="9">
    <location>
        <begin position="162"/>
        <end position="181"/>
    </location>
</feature>
<dbReference type="Pfam" id="PF00886">
    <property type="entry name" value="Ribosomal_S16"/>
    <property type="match status" value="1"/>
</dbReference>
<keyword evidence="4" id="KW-0238">DNA-binding</keyword>
<evidence type="ECO:0000256" key="9">
    <source>
        <dbReference type="SAM" id="MobiDB-lite"/>
    </source>
</evidence>
<feature type="region of interest" description="Disordered" evidence="9">
    <location>
        <begin position="993"/>
        <end position="1023"/>
    </location>
</feature>
<evidence type="ECO:0000256" key="6">
    <source>
        <dbReference type="ARBA" id="ARBA00023242"/>
    </source>
</evidence>
<dbReference type="CDD" id="cd10017">
    <property type="entry name" value="B3_DNA"/>
    <property type="match status" value="1"/>
</dbReference>
<protein>
    <recommendedName>
        <fullName evidence="8">30S ribosomal protein S16, chloroplastic</fullName>
    </recommendedName>
</protein>
<evidence type="ECO:0000259" key="10">
    <source>
        <dbReference type="PROSITE" id="PS50863"/>
    </source>
</evidence>
<proteinExistence type="inferred from homology"/>
<dbReference type="GO" id="GO:0003735">
    <property type="term" value="F:structural constituent of ribosome"/>
    <property type="evidence" value="ECO:0007669"/>
    <property type="project" value="InterPro"/>
</dbReference>
<feature type="region of interest" description="Disordered" evidence="9">
    <location>
        <begin position="551"/>
        <end position="610"/>
    </location>
</feature>
<dbReference type="GO" id="GO:0005739">
    <property type="term" value="C:mitochondrion"/>
    <property type="evidence" value="ECO:0007669"/>
    <property type="project" value="GOC"/>
</dbReference>
<evidence type="ECO:0000256" key="5">
    <source>
        <dbReference type="ARBA" id="ARBA00023163"/>
    </source>
</evidence>
<feature type="compositionally biased region" description="Pro residues" evidence="9">
    <location>
        <begin position="493"/>
        <end position="505"/>
    </location>
</feature>
<keyword evidence="6" id="KW-0539">Nucleus</keyword>